<dbReference type="InterPro" id="IPR055307">
    <property type="entry name" value="NDC80_plants"/>
</dbReference>
<name>A0A3Q7EQS3_SOLLC</name>
<dbReference type="AlphaFoldDB" id="A0A3Q7EQS3"/>
<dbReference type="InParanoid" id="A0A3Q7EQS3"/>
<sequence length="86" mass="9795">MTLLPFDITRFKFPLIQETGNLGQVDREAVDFSKAKLQETIAQSEAELQICAREFFATVHKVSKYNEFISSKTAVMKKSHSTFTGY</sequence>
<accession>A0A3Q7EQS3</accession>
<dbReference type="STRING" id="4081.A0A3Q7EQS3"/>
<organism evidence="1">
    <name type="scientific">Solanum lycopersicum</name>
    <name type="common">Tomato</name>
    <name type="synonym">Lycopersicon esculentum</name>
    <dbReference type="NCBI Taxonomy" id="4081"/>
    <lineage>
        <taxon>Eukaryota</taxon>
        <taxon>Viridiplantae</taxon>
        <taxon>Streptophyta</taxon>
        <taxon>Embryophyta</taxon>
        <taxon>Tracheophyta</taxon>
        <taxon>Spermatophyta</taxon>
        <taxon>Magnoliopsida</taxon>
        <taxon>eudicotyledons</taxon>
        <taxon>Gunneridae</taxon>
        <taxon>Pentapetalae</taxon>
        <taxon>asterids</taxon>
        <taxon>lamiids</taxon>
        <taxon>Solanales</taxon>
        <taxon>Solanaceae</taxon>
        <taxon>Solanoideae</taxon>
        <taxon>Solaneae</taxon>
        <taxon>Solanum</taxon>
        <taxon>Solanum subgen. Lycopersicon</taxon>
    </lineage>
</organism>
<keyword evidence="2" id="KW-1185">Reference proteome</keyword>
<dbReference type="PANTHER" id="PTHR46681">
    <property type="entry name" value="KINETOCHORE PROTEIN NDC80 HOMOLOG"/>
    <property type="match status" value="1"/>
</dbReference>
<proteinExistence type="predicted"/>
<reference evidence="1" key="1">
    <citation type="journal article" date="2012" name="Nature">
        <title>The tomato genome sequence provides insights into fleshy fruit evolution.</title>
        <authorList>
            <consortium name="Tomato Genome Consortium"/>
        </authorList>
    </citation>
    <scope>NUCLEOTIDE SEQUENCE [LARGE SCALE GENOMIC DNA]</scope>
    <source>
        <strain evidence="1">cv. Heinz 1706</strain>
    </source>
</reference>
<dbReference type="Proteomes" id="UP000004994">
    <property type="component" value="Chromosome 1"/>
</dbReference>
<protein>
    <submittedName>
        <fullName evidence="1">Uncharacterized protein</fullName>
    </submittedName>
</protein>
<dbReference type="Gramene" id="Solyc01g104525.1.1">
    <property type="protein sequence ID" value="Solyc01g104525.1.1"/>
    <property type="gene ID" value="Solyc01g104525.1"/>
</dbReference>
<evidence type="ECO:0000313" key="1">
    <source>
        <dbReference type="EnsemblPlants" id="Solyc01g104525.1.1"/>
    </source>
</evidence>
<evidence type="ECO:0000313" key="2">
    <source>
        <dbReference type="Proteomes" id="UP000004994"/>
    </source>
</evidence>
<reference evidence="1" key="2">
    <citation type="submission" date="2019-01" db="UniProtKB">
        <authorList>
            <consortium name="EnsemblPlants"/>
        </authorList>
    </citation>
    <scope>IDENTIFICATION</scope>
    <source>
        <strain evidence="1">cv. Heinz 1706</strain>
    </source>
</reference>
<dbReference type="PANTHER" id="PTHR46681:SF1">
    <property type="entry name" value="KINETOCHORE PROTEIN NDC80 HOMOLOG"/>
    <property type="match status" value="1"/>
</dbReference>
<dbReference type="EnsemblPlants" id="Solyc01g104525.1.1">
    <property type="protein sequence ID" value="Solyc01g104525.1.1"/>
    <property type="gene ID" value="Solyc01g104525.1"/>
</dbReference>